<evidence type="ECO:0000313" key="1">
    <source>
        <dbReference type="EMBL" id="AUG89098.1"/>
    </source>
</evidence>
<geneLocation type="plasmid" evidence="1">
    <name>pVir_WCHKP13F2</name>
</geneLocation>
<gene>
    <name evidence="1" type="ORF">ALNCGNHI_00089</name>
</gene>
<name>A0A2H5BRW8_KLEPN</name>
<dbReference type="AlphaFoldDB" id="A0A2H5BRW8"/>
<organism evidence="1">
    <name type="scientific">Klebsiella pneumoniae</name>
    <dbReference type="NCBI Taxonomy" id="573"/>
    <lineage>
        <taxon>Bacteria</taxon>
        <taxon>Pseudomonadati</taxon>
        <taxon>Pseudomonadota</taxon>
        <taxon>Gammaproteobacteria</taxon>
        <taxon>Enterobacterales</taxon>
        <taxon>Enterobacteriaceae</taxon>
        <taxon>Klebsiella/Raoultella group</taxon>
        <taxon>Klebsiella</taxon>
        <taxon>Klebsiella pneumoniae complex</taxon>
    </lineage>
</organism>
<reference evidence="1" key="1">
    <citation type="submission" date="2017-09" db="EMBL/GenBank/DDBJ databases">
        <title>The complete sequence of plasmid pVir_WCHKP13F2.</title>
        <authorList>
            <person name="Feng Y."/>
            <person name="Zong Z."/>
        </authorList>
    </citation>
    <scope>NUCLEOTIDE SEQUENCE</scope>
    <source>
        <strain evidence="1">WCHKP13F2</strain>
        <plasmid evidence="1">pVir_WCHKP13F2</plasmid>
    </source>
</reference>
<protein>
    <submittedName>
        <fullName evidence="1">Uncharacterized protein</fullName>
    </submittedName>
</protein>
<accession>A0A2H5BRW8</accession>
<proteinExistence type="predicted"/>
<keyword evidence="1" id="KW-0614">Plasmid</keyword>
<sequence length="131" mass="14402">MAQLVFLPSFALIKREAIRRCRVCATTRHGNPLPHTDYFRKANESIHSGYQDIFQPPPVLQVSPTDNQSWAEGVIGTAVVAMTGCLVECLRLAVAQDVFVLFTIIGGKIHVAAFAPQLVDVILVERHIAHA</sequence>
<dbReference type="EMBL" id="MF943217">
    <property type="protein sequence ID" value="AUG89098.1"/>
    <property type="molecule type" value="Genomic_DNA"/>
</dbReference>